<evidence type="ECO:0000313" key="4">
    <source>
        <dbReference type="Proteomes" id="UP000580250"/>
    </source>
</evidence>
<feature type="compositionally biased region" description="Pro residues" evidence="1">
    <location>
        <begin position="462"/>
        <end position="472"/>
    </location>
</feature>
<comment type="caution">
    <text evidence="3">The sequence shown here is derived from an EMBL/GenBank/DDBJ whole genome shotgun (WGS) entry which is preliminary data.</text>
</comment>
<feature type="region of interest" description="Disordered" evidence="1">
    <location>
        <begin position="401"/>
        <end position="424"/>
    </location>
</feature>
<feature type="region of interest" description="Disordered" evidence="1">
    <location>
        <begin position="454"/>
        <end position="543"/>
    </location>
</feature>
<dbReference type="Proteomes" id="UP000580250">
    <property type="component" value="Unassembled WGS sequence"/>
</dbReference>
<name>A0A6V7U4P0_MELEN</name>
<accession>A0A6V7U4P0</accession>
<protein>
    <recommendedName>
        <fullName evidence="2">C2H2-type domain-containing protein</fullName>
    </recommendedName>
</protein>
<feature type="region of interest" description="Disordered" evidence="1">
    <location>
        <begin position="180"/>
        <end position="231"/>
    </location>
</feature>
<proteinExistence type="predicted"/>
<feature type="compositionally biased region" description="Pro residues" evidence="1">
    <location>
        <begin position="489"/>
        <end position="528"/>
    </location>
</feature>
<dbReference type="AlphaFoldDB" id="A0A6V7U4P0"/>
<dbReference type="OrthoDB" id="10070972at2759"/>
<evidence type="ECO:0000313" key="3">
    <source>
        <dbReference type="EMBL" id="CAD2145617.1"/>
    </source>
</evidence>
<feature type="region of interest" description="Disordered" evidence="1">
    <location>
        <begin position="258"/>
        <end position="291"/>
    </location>
</feature>
<organism evidence="3 4">
    <name type="scientific">Meloidogyne enterolobii</name>
    <name type="common">Root-knot nematode worm</name>
    <name type="synonym">Meloidogyne mayaguensis</name>
    <dbReference type="NCBI Taxonomy" id="390850"/>
    <lineage>
        <taxon>Eukaryota</taxon>
        <taxon>Metazoa</taxon>
        <taxon>Ecdysozoa</taxon>
        <taxon>Nematoda</taxon>
        <taxon>Chromadorea</taxon>
        <taxon>Rhabditida</taxon>
        <taxon>Tylenchina</taxon>
        <taxon>Tylenchomorpha</taxon>
        <taxon>Tylenchoidea</taxon>
        <taxon>Meloidogynidae</taxon>
        <taxon>Meloidogyninae</taxon>
        <taxon>Meloidogyne</taxon>
    </lineage>
</organism>
<dbReference type="InterPro" id="IPR013087">
    <property type="entry name" value="Znf_C2H2_type"/>
</dbReference>
<dbReference type="SMART" id="SM00355">
    <property type="entry name" value="ZnF_C2H2"/>
    <property type="match status" value="2"/>
</dbReference>
<feature type="domain" description="C2H2-type" evidence="2">
    <location>
        <begin position="296"/>
        <end position="317"/>
    </location>
</feature>
<feature type="compositionally biased region" description="Low complexity" evidence="1">
    <location>
        <begin position="259"/>
        <end position="276"/>
    </location>
</feature>
<dbReference type="Gene3D" id="3.30.160.60">
    <property type="entry name" value="Classic Zinc Finger"/>
    <property type="match status" value="1"/>
</dbReference>
<sequence length="600" mass="67044">MTDNNISSSQQQEKNLSSFIFSPQPSQTTTTTQQTTNLLAQRLSPLLCALLKSFHAIPVRLKILLDKVFEHLSSQEIEILLLNCGWTLEDYQRGYLNYSTGLWQCVPLHLELQLLQSASLLLSPEFTSLIAQLRQCALHSLLALVMSAGGNNVTNNNGGVLTSHEAANDPVVELQQHFQNDQNLTEQKEDEEKEPEREKEFSSQESINGIIEKMTDSEETKPSFEEDEEEVKNIEEEIVEEEEEKYDHQNLLNFHRRSSSLSTGTTTSNNSSLNGGEVNLKEGGSGGGGGKRRVQCPICLKTYCDKGALKIHNSAVHLKEIHFCTVSGCDRAFSSRRSRNRHSLNLNMHANIFGCGKIRRRNTADSTAPNTTTTNIHLPKRRKTLSDHQLLFATQRRHKFEIGSGIGGEGEHKKKKKSSFEQPSTSFFNNTIINTDNNNNSFILPSLLLPPQQPLSLNFPSQQPPPLQPLQLPPHASQPSQLPSQPSHTSPPQPQQPQPPQPPHLLPSPKPSHSSPPPLLLSHLPPPQQQQQQPLHPSPQFPTLPILLSPTLWSSIQQKQQIFVSNNNNNKISIQEIIRLLSPKINSSRNCTNTSLTQQQ</sequence>
<dbReference type="PANTHER" id="PTHR15021">
    <property type="entry name" value="DISCONNECTED-RELATED"/>
    <property type="match status" value="1"/>
</dbReference>
<dbReference type="GO" id="GO:0005634">
    <property type="term" value="C:nucleus"/>
    <property type="evidence" value="ECO:0007669"/>
    <property type="project" value="TreeGrafter"/>
</dbReference>
<feature type="compositionally biased region" description="Basic and acidic residues" evidence="1">
    <location>
        <begin position="213"/>
        <end position="224"/>
    </location>
</feature>
<evidence type="ECO:0000256" key="1">
    <source>
        <dbReference type="SAM" id="MobiDB-lite"/>
    </source>
</evidence>
<dbReference type="PROSITE" id="PS00028">
    <property type="entry name" value="ZINC_FINGER_C2H2_1"/>
    <property type="match status" value="1"/>
</dbReference>
<dbReference type="PANTHER" id="PTHR15021:SF0">
    <property type="entry name" value="DISCO-RELATED, ISOFORM A-RELATED"/>
    <property type="match status" value="1"/>
</dbReference>
<dbReference type="EMBL" id="CAJEWN010000035">
    <property type="protein sequence ID" value="CAD2145617.1"/>
    <property type="molecule type" value="Genomic_DNA"/>
</dbReference>
<dbReference type="InterPro" id="IPR040436">
    <property type="entry name" value="Disconnected-like"/>
</dbReference>
<feature type="compositionally biased region" description="Low complexity" evidence="1">
    <location>
        <begin position="473"/>
        <end position="488"/>
    </location>
</feature>
<gene>
    <name evidence="3" type="ORF">MENT_LOCUS8340</name>
</gene>
<dbReference type="GO" id="GO:0006355">
    <property type="term" value="P:regulation of DNA-templated transcription"/>
    <property type="evidence" value="ECO:0007669"/>
    <property type="project" value="TreeGrafter"/>
</dbReference>
<reference evidence="3 4" key="1">
    <citation type="submission" date="2020-08" db="EMBL/GenBank/DDBJ databases">
        <authorList>
            <person name="Koutsovoulos G."/>
            <person name="Danchin GJ E."/>
        </authorList>
    </citation>
    <scope>NUCLEOTIDE SEQUENCE [LARGE SCALE GENOMIC DNA]</scope>
</reference>
<evidence type="ECO:0000259" key="2">
    <source>
        <dbReference type="PROSITE" id="PS00028"/>
    </source>
</evidence>